<dbReference type="EMBL" id="FZNS01000003">
    <property type="protein sequence ID" value="SNR49628.1"/>
    <property type="molecule type" value="Genomic_DNA"/>
</dbReference>
<dbReference type="Pfam" id="PF03009">
    <property type="entry name" value="GDPD"/>
    <property type="match status" value="1"/>
</dbReference>
<dbReference type="AlphaFoldDB" id="A0A238WT97"/>
<reference evidence="3" key="1">
    <citation type="submission" date="2017-06" db="EMBL/GenBank/DDBJ databases">
        <authorList>
            <person name="Varghese N."/>
            <person name="Submissions S."/>
        </authorList>
    </citation>
    <scope>NUCLEOTIDE SEQUENCE [LARGE SCALE GENOMIC DNA]</scope>
    <source>
        <strain evidence="3">DSM 28041</strain>
    </source>
</reference>
<dbReference type="InterPro" id="IPR017946">
    <property type="entry name" value="PLC-like_Pdiesterase_TIM-brl"/>
</dbReference>
<dbReference type="InterPro" id="IPR030395">
    <property type="entry name" value="GP_PDE_dom"/>
</dbReference>
<dbReference type="SUPFAM" id="SSF51695">
    <property type="entry name" value="PLC-like phosphodiesterases"/>
    <property type="match status" value="1"/>
</dbReference>
<dbReference type="PROSITE" id="PS51704">
    <property type="entry name" value="GP_PDE"/>
    <property type="match status" value="1"/>
</dbReference>
<dbReference type="Proteomes" id="UP000198310">
    <property type="component" value="Unassembled WGS sequence"/>
</dbReference>
<evidence type="ECO:0000259" key="1">
    <source>
        <dbReference type="PROSITE" id="PS51704"/>
    </source>
</evidence>
<organism evidence="2 3">
    <name type="scientific">Hymenobacter mucosus</name>
    <dbReference type="NCBI Taxonomy" id="1411120"/>
    <lineage>
        <taxon>Bacteria</taxon>
        <taxon>Pseudomonadati</taxon>
        <taxon>Bacteroidota</taxon>
        <taxon>Cytophagia</taxon>
        <taxon>Cytophagales</taxon>
        <taxon>Hymenobacteraceae</taxon>
        <taxon>Hymenobacter</taxon>
    </lineage>
</organism>
<dbReference type="Gene3D" id="3.20.20.190">
    <property type="entry name" value="Phosphatidylinositol (PI) phosphodiesterase"/>
    <property type="match status" value="1"/>
</dbReference>
<name>A0A238WT97_9BACT</name>
<gene>
    <name evidence="2" type="ORF">SAMN06269173_10355</name>
</gene>
<protein>
    <submittedName>
        <fullName evidence="2">Glycerophosphoryl diester phosphodiesterase</fullName>
    </submittedName>
</protein>
<proteinExistence type="predicted"/>
<dbReference type="RefSeq" id="WP_089332174.1">
    <property type="nucleotide sequence ID" value="NZ_FZNS01000003.1"/>
</dbReference>
<dbReference type="GO" id="GO:0008081">
    <property type="term" value="F:phosphoric diester hydrolase activity"/>
    <property type="evidence" value="ECO:0007669"/>
    <property type="project" value="InterPro"/>
</dbReference>
<keyword evidence="3" id="KW-1185">Reference proteome</keyword>
<evidence type="ECO:0000313" key="2">
    <source>
        <dbReference type="EMBL" id="SNR49628.1"/>
    </source>
</evidence>
<dbReference type="GO" id="GO:0006629">
    <property type="term" value="P:lipid metabolic process"/>
    <property type="evidence" value="ECO:0007669"/>
    <property type="project" value="InterPro"/>
</dbReference>
<sequence length="283" mass="31237">MSTNSFPAVEVHGHRGCRGLHPENTLQAFRHALALGVDVLEMDVVLSADGQVVVSHEPWFSPTICLAPDGKPLPSVAVATPLNLYTLPYSTIQTYDCGLTQHPGFPEQKSSPAYKPLLQEVLQDAELRTQELGRPAVKFSIELKSTSDGDGVFHPAPEAFVLAVVQELERAQVLARTTLLCFDKRVLQAARIFYPALPLCLLVEDEIPFEEHLRELGFVPAVYGPSHHLVTPELVQQLLSFTIQLVPWTVNELPDMERVLASRPAGITTDYPDRLLALLGRHS</sequence>
<feature type="domain" description="GP-PDE" evidence="1">
    <location>
        <begin position="9"/>
        <end position="279"/>
    </location>
</feature>
<dbReference type="PANTHER" id="PTHR46211:SF14">
    <property type="entry name" value="GLYCEROPHOSPHODIESTER PHOSPHODIESTERASE"/>
    <property type="match status" value="1"/>
</dbReference>
<accession>A0A238WT97</accession>
<evidence type="ECO:0000313" key="3">
    <source>
        <dbReference type="Proteomes" id="UP000198310"/>
    </source>
</evidence>
<dbReference type="PANTHER" id="PTHR46211">
    <property type="entry name" value="GLYCEROPHOSPHORYL DIESTER PHOSPHODIESTERASE"/>
    <property type="match status" value="1"/>
</dbReference>